<name>A0A6A6RFE6_9PEZI</name>
<accession>A0A6A6RFE6</accession>
<sequence length="165" mass="19077">MQLLKRPHPLIPRPTTATSNAMSAAAVNKLYRAKADKQTKLKGTNSKYLEFFESANVEQRLSWENRIWRVLSAKAVEYGIVPEDHLNDYGLIPEEHWQELHDEAMSVYEVVGSFDAEFLAPTWQEVARDAESDRFGYYFPTHRYWKVAFEVPPAVREAVPRLAHV</sequence>
<dbReference type="Proteomes" id="UP000799750">
    <property type="component" value="Unassembled WGS sequence"/>
</dbReference>
<evidence type="ECO:0000313" key="2">
    <source>
        <dbReference type="Proteomes" id="UP000799750"/>
    </source>
</evidence>
<organism evidence="1 2">
    <name type="scientific">Lophium mytilinum</name>
    <dbReference type="NCBI Taxonomy" id="390894"/>
    <lineage>
        <taxon>Eukaryota</taxon>
        <taxon>Fungi</taxon>
        <taxon>Dikarya</taxon>
        <taxon>Ascomycota</taxon>
        <taxon>Pezizomycotina</taxon>
        <taxon>Dothideomycetes</taxon>
        <taxon>Pleosporomycetidae</taxon>
        <taxon>Mytilinidiales</taxon>
        <taxon>Mytilinidiaceae</taxon>
        <taxon>Lophium</taxon>
    </lineage>
</organism>
<dbReference type="AlphaFoldDB" id="A0A6A6RFE6"/>
<keyword evidence="2" id="KW-1185">Reference proteome</keyword>
<gene>
    <name evidence="1" type="ORF">BU16DRAFT_32551</name>
</gene>
<dbReference type="EMBL" id="MU004181">
    <property type="protein sequence ID" value="KAF2503194.1"/>
    <property type="molecule type" value="Genomic_DNA"/>
</dbReference>
<evidence type="ECO:0000313" key="1">
    <source>
        <dbReference type="EMBL" id="KAF2503194.1"/>
    </source>
</evidence>
<protein>
    <submittedName>
        <fullName evidence="1">Uncharacterized protein</fullName>
    </submittedName>
</protein>
<reference evidence="1" key="1">
    <citation type="journal article" date="2020" name="Stud. Mycol.">
        <title>101 Dothideomycetes genomes: a test case for predicting lifestyles and emergence of pathogens.</title>
        <authorList>
            <person name="Haridas S."/>
            <person name="Albert R."/>
            <person name="Binder M."/>
            <person name="Bloem J."/>
            <person name="Labutti K."/>
            <person name="Salamov A."/>
            <person name="Andreopoulos B."/>
            <person name="Baker S."/>
            <person name="Barry K."/>
            <person name="Bills G."/>
            <person name="Bluhm B."/>
            <person name="Cannon C."/>
            <person name="Castanera R."/>
            <person name="Culley D."/>
            <person name="Daum C."/>
            <person name="Ezra D."/>
            <person name="Gonzalez J."/>
            <person name="Henrissat B."/>
            <person name="Kuo A."/>
            <person name="Liang C."/>
            <person name="Lipzen A."/>
            <person name="Lutzoni F."/>
            <person name="Magnuson J."/>
            <person name="Mondo S."/>
            <person name="Nolan M."/>
            <person name="Ohm R."/>
            <person name="Pangilinan J."/>
            <person name="Park H.-J."/>
            <person name="Ramirez L."/>
            <person name="Alfaro M."/>
            <person name="Sun H."/>
            <person name="Tritt A."/>
            <person name="Yoshinaga Y."/>
            <person name="Zwiers L.-H."/>
            <person name="Turgeon B."/>
            <person name="Goodwin S."/>
            <person name="Spatafora J."/>
            <person name="Crous P."/>
            <person name="Grigoriev I."/>
        </authorList>
    </citation>
    <scope>NUCLEOTIDE SEQUENCE</scope>
    <source>
        <strain evidence="1">CBS 269.34</strain>
    </source>
</reference>
<proteinExistence type="predicted"/>